<keyword evidence="1" id="KW-0472">Membrane</keyword>
<gene>
    <name evidence="2" type="ORF">K8N75_03145</name>
</gene>
<name>A0A8T5UZN1_9EURY</name>
<keyword evidence="1" id="KW-1133">Transmembrane helix</keyword>
<evidence type="ECO:0000256" key="1">
    <source>
        <dbReference type="SAM" id="Phobius"/>
    </source>
</evidence>
<protein>
    <submittedName>
        <fullName evidence="2">Uncharacterized protein</fullName>
    </submittedName>
</protein>
<accession>A0A8T5UZN1</accession>
<sequence>MEEKNDIDRLVGSYKQTNALLMVVGVLLSTYTINSTSFDNALSSVVAILIVIFGAYQYYKIDNGKIGLILIAIAVIYAIGYVLMYLKFV</sequence>
<feature type="transmembrane region" description="Helical" evidence="1">
    <location>
        <begin position="40"/>
        <end position="59"/>
    </location>
</feature>
<keyword evidence="1" id="KW-0812">Transmembrane</keyword>
<keyword evidence="3" id="KW-1185">Reference proteome</keyword>
<evidence type="ECO:0000313" key="2">
    <source>
        <dbReference type="EMBL" id="MBZ2165041.1"/>
    </source>
</evidence>
<dbReference type="AlphaFoldDB" id="A0A8T5UZN1"/>
<dbReference type="RefSeq" id="WP_223790673.1">
    <property type="nucleotide sequence ID" value="NZ_JAIOUQ010000003.1"/>
</dbReference>
<feature type="transmembrane region" description="Helical" evidence="1">
    <location>
        <begin position="66"/>
        <end position="86"/>
    </location>
</feature>
<dbReference type="EMBL" id="JAIOUQ010000003">
    <property type="protein sequence ID" value="MBZ2165041.1"/>
    <property type="molecule type" value="Genomic_DNA"/>
</dbReference>
<reference evidence="3" key="1">
    <citation type="journal article" date="2022" name="Microbiol. Resour. Announc.">
        <title>Draft Genome Sequence of a Methanogenic Archaeon from West Spitsbergen Permafrost.</title>
        <authorList>
            <person name="Trubitsyn V."/>
            <person name="Rivkina E."/>
            <person name="Shcherbakova V."/>
        </authorList>
    </citation>
    <scope>NUCLEOTIDE SEQUENCE [LARGE SCALE GENOMIC DNA]</scope>
    <source>
        <strain evidence="3">VT</strain>
    </source>
</reference>
<proteinExistence type="predicted"/>
<dbReference type="Proteomes" id="UP000825933">
    <property type="component" value="Unassembled WGS sequence"/>
</dbReference>
<evidence type="ECO:0000313" key="3">
    <source>
        <dbReference type="Proteomes" id="UP000825933"/>
    </source>
</evidence>
<organism evidence="2 3">
    <name type="scientific">Methanobacterium spitsbergense</name>
    <dbReference type="NCBI Taxonomy" id="2874285"/>
    <lineage>
        <taxon>Archaea</taxon>
        <taxon>Methanobacteriati</taxon>
        <taxon>Methanobacteriota</taxon>
        <taxon>Methanomada group</taxon>
        <taxon>Methanobacteria</taxon>
        <taxon>Methanobacteriales</taxon>
        <taxon>Methanobacteriaceae</taxon>
        <taxon>Methanobacterium</taxon>
    </lineage>
</organism>
<feature type="transmembrane region" description="Helical" evidence="1">
    <location>
        <begin position="17"/>
        <end position="34"/>
    </location>
</feature>
<comment type="caution">
    <text evidence="2">The sequence shown here is derived from an EMBL/GenBank/DDBJ whole genome shotgun (WGS) entry which is preliminary data.</text>
</comment>